<comment type="similarity">
    <text evidence="2">Belongs to the ATP-dependent AMP-binding enzyme family.</text>
</comment>
<dbReference type="Pfam" id="PF00501">
    <property type="entry name" value="AMP-binding"/>
    <property type="match status" value="1"/>
</dbReference>
<dbReference type="GO" id="GO:0005777">
    <property type="term" value="C:peroxisome"/>
    <property type="evidence" value="ECO:0007669"/>
    <property type="project" value="UniProtKB-SubCell"/>
</dbReference>
<comment type="subcellular location">
    <subcellularLocation>
        <location evidence="1">Peroxisome</location>
    </subcellularLocation>
</comment>
<evidence type="ECO:0000256" key="5">
    <source>
        <dbReference type="SAM" id="Phobius"/>
    </source>
</evidence>
<dbReference type="AlphaFoldDB" id="A0AAW1D6G6"/>
<dbReference type="EMBL" id="JAPXFL010000007">
    <property type="protein sequence ID" value="KAK9504174.1"/>
    <property type="molecule type" value="Genomic_DNA"/>
</dbReference>
<proteinExistence type="inferred from homology"/>
<reference evidence="7 8" key="1">
    <citation type="submission" date="2022-12" db="EMBL/GenBank/DDBJ databases">
        <title>Chromosome-level genome assembly of true bugs.</title>
        <authorList>
            <person name="Ma L."/>
            <person name="Li H."/>
        </authorList>
    </citation>
    <scope>NUCLEOTIDE SEQUENCE [LARGE SCALE GENOMIC DNA]</scope>
    <source>
        <strain evidence="7">Lab_2022b</strain>
    </source>
</reference>
<name>A0AAW1D6G6_9HEMI</name>
<keyword evidence="5" id="KW-0812">Transmembrane</keyword>
<keyword evidence="8" id="KW-1185">Reference proteome</keyword>
<dbReference type="PROSITE" id="PS00455">
    <property type="entry name" value="AMP_BINDING"/>
    <property type="match status" value="1"/>
</dbReference>
<dbReference type="InterPro" id="IPR042099">
    <property type="entry name" value="ANL_N_sf"/>
</dbReference>
<keyword evidence="4" id="KW-0576">Peroxisome</keyword>
<dbReference type="InterPro" id="IPR020845">
    <property type="entry name" value="AMP-binding_CS"/>
</dbReference>
<dbReference type="Gene3D" id="3.40.50.12780">
    <property type="entry name" value="N-terminal domain of ligase-like"/>
    <property type="match status" value="1"/>
</dbReference>
<dbReference type="Proteomes" id="UP001461498">
    <property type="component" value="Unassembled WGS sequence"/>
</dbReference>
<keyword evidence="5" id="KW-1133">Transmembrane helix</keyword>
<evidence type="ECO:0000256" key="3">
    <source>
        <dbReference type="ARBA" id="ARBA00022598"/>
    </source>
</evidence>
<evidence type="ECO:0000313" key="8">
    <source>
        <dbReference type="Proteomes" id="UP001461498"/>
    </source>
</evidence>
<evidence type="ECO:0000259" key="6">
    <source>
        <dbReference type="Pfam" id="PF00501"/>
    </source>
</evidence>
<feature type="domain" description="AMP-dependent synthetase/ligase" evidence="6">
    <location>
        <begin position="37"/>
        <end position="392"/>
    </location>
</feature>
<dbReference type="PANTHER" id="PTHR24096">
    <property type="entry name" value="LONG-CHAIN-FATTY-ACID--COA LIGASE"/>
    <property type="match status" value="1"/>
</dbReference>
<gene>
    <name evidence="7" type="ORF">O3M35_010563</name>
</gene>
<dbReference type="GO" id="GO:0016405">
    <property type="term" value="F:CoA-ligase activity"/>
    <property type="evidence" value="ECO:0007669"/>
    <property type="project" value="TreeGrafter"/>
</dbReference>
<dbReference type="InterPro" id="IPR000873">
    <property type="entry name" value="AMP-dep_synth/lig_dom"/>
</dbReference>
<evidence type="ECO:0000256" key="4">
    <source>
        <dbReference type="ARBA" id="ARBA00023140"/>
    </source>
</evidence>
<evidence type="ECO:0000256" key="2">
    <source>
        <dbReference type="ARBA" id="ARBA00006432"/>
    </source>
</evidence>
<evidence type="ECO:0000256" key="1">
    <source>
        <dbReference type="ARBA" id="ARBA00004275"/>
    </source>
</evidence>
<organism evidence="7 8">
    <name type="scientific">Rhynocoris fuscipes</name>
    <dbReference type="NCBI Taxonomy" id="488301"/>
    <lineage>
        <taxon>Eukaryota</taxon>
        <taxon>Metazoa</taxon>
        <taxon>Ecdysozoa</taxon>
        <taxon>Arthropoda</taxon>
        <taxon>Hexapoda</taxon>
        <taxon>Insecta</taxon>
        <taxon>Pterygota</taxon>
        <taxon>Neoptera</taxon>
        <taxon>Paraneoptera</taxon>
        <taxon>Hemiptera</taxon>
        <taxon>Heteroptera</taxon>
        <taxon>Panheteroptera</taxon>
        <taxon>Cimicomorpha</taxon>
        <taxon>Reduviidae</taxon>
        <taxon>Harpactorinae</taxon>
        <taxon>Harpactorini</taxon>
        <taxon>Rhynocoris</taxon>
    </lineage>
</organism>
<keyword evidence="5" id="KW-0472">Membrane</keyword>
<dbReference type="PANTHER" id="PTHR24096:SF149">
    <property type="entry name" value="AMP-BINDING DOMAIN-CONTAINING PROTEIN-RELATED"/>
    <property type="match status" value="1"/>
</dbReference>
<feature type="transmembrane region" description="Helical" evidence="5">
    <location>
        <begin position="223"/>
        <end position="244"/>
    </location>
</feature>
<evidence type="ECO:0000313" key="7">
    <source>
        <dbReference type="EMBL" id="KAK9504174.1"/>
    </source>
</evidence>
<protein>
    <recommendedName>
        <fullName evidence="6">AMP-dependent synthetase/ligase domain-containing protein</fullName>
    </recommendedName>
</protein>
<accession>A0AAW1D6G6</accession>
<dbReference type="SUPFAM" id="SSF56801">
    <property type="entry name" value="Acetyl-CoA synthetase-like"/>
    <property type="match status" value="1"/>
</dbReference>
<keyword evidence="3" id="KW-0436">Ligase</keyword>
<sequence length="448" mass="49501">MTDTEGNNLFLSGPPPKILDPNISAAEVIFSAMKKHDPESTVQVELETGRELTYGELLTKILSVVQGLKEEGVEENTMIAVVTFNSQEAHIITLAAFFLGATVAPIDPALTAEEMGFLMTLVSPYLVYTECGKTLRKTEAAIAALKSTPLIVVPGKQNHQYIPFQELIQPPDPDFRPSITKPDEHTILILFTSGTTGLPKGVMLSDLYLLNSLIAPQDRDIRITYFLASPLFWLSGVLLLFTTLSLGGKMIFVRGPVKDKVILSAFQKYQVNTTLLSPSTWQGLLVSPYRNVYDISSIVMALSGGAALRAESALKMEKELFQNRIPILQGYGMTEIGVASFSPADANKPGSIGILKTGYSCKIEDVETGELLGPDKEGEVCIKCPYIMRGYYNNPEATAASFDEDGWFRTGDIGYYDEDGYLYIVDRMKELIKYRSYHVSQFQIRVRV</sequence>
<comment type="caution">
    <text evidence="7">The sequence shown here is derived from an EMBL/GenBank/DDBJ whole genome shotgun (WGS) entry which is preliminary data.</text>
</comment>